<dbReference type="AlphaFoldDB" id="A0A8D8TZE9"/>
<proteinExistence type="predicted"/>
<protein>
    <submittedName>
        <fullName evidence="2">Uncharacterized protein</fullName>
    </submittedName>
</protein>
<reference evidence="2" key="1">
    <citation type="submission" date="2021-05" db="EMBL/GenBank/DDBJ databases">
        <authorList>
            <person name="Alioto T."/>
            <person name="Alioto T."/>
            <person name="Gomez Garrido J."/>
        </authorList>
    </citation>
    <scope>NUCLEOTIDE SEQUENCE</scope>
</reference>
<feature type="compositionally biased region" description="Basic and acidic residues" evidence="1">
    <location>
        <begin position="76"/>
        <end position="87"/>
    </location>
</feature>
<feature type="region of interest" description="Disordered" evidence="1">
    <location>
        <begin position="76"/>
        <end position="102"/>
    </location>
</feature>
<accession>A0A8D8TZE9</accession>
<sequence length="102" mass="12373">MMFTPDLFMFKLTKTCFLFMKLIILYRKHIEKTPLEKTNIISFNDLTLNHKSYIIKYLKQPYFCFATLKSENKMEQKRKTLSRDSEKSFLLPPPINNQHKKY</sequence>
<dbReference type="EMBL" id="HBUF01334481">
    <property type="protein sequence ID" value="CAG6697733.1"/>
    <property type="molecule type" value="Transcribed_RNA"/>
</dbReference>
<name>A0A8D8TZE9_9HEMI</name>
<dbReference type="EMBL" id="HBUF01334482">
    <property type="protein sequence ID" value="CAG6697735.1"/>
    <property type="molecule type" value="Transcribed_RNA"/>
</dbReference>
<evidence type="ECO:0000313" key="2">
    <source>
        <dbReference type="EMBL" id="CAG6697735.1"/>
    </source>
</evidence>
<organism evidence="2">
    <name type="scientific">Cacopsylla melanoneura</name>
    <dbReference type="NCBI Taxonomy" id="428564"/>
    <lineage>
        <taxon>Eukaryota</taxon>
        <taxon>Metazoa</taxon>
        <taxon>Ecdysozoa</taxon>
        <taxon>Arthropoda</taxon>
        <taxon>Hexapoda</taxon>
        <taxon>Insecta</taxon>
        <taxon>Pterygota</taxon>
        <taxon>Neoptera</taxon>
        <taxon>Paraneoptera</taxon>
        <taxon>Hemiptera</taxon>
        <taxon>Sternorrhyncha</taxon>
        <taxon>Psylloidea</taxon>
        <taxon>Psyllidae</taxon>
        <taxon>Psyllinae</taxon>
        <taxon>Cacopsylla</taxon>
    </lineage>
</organism>
<evidence type="ECO:0000256" key="1">
    <source>
        <dbReference type="SAM" id="MobiDB-lite"/>
    </source>
</evidence>